<feature type="compositionally biased region" description="Basic and acidic residues" evidence="1">
    <location>
        <begin position="30"/>
        <end position="45"/>
    </location>
</feature>
<protein>
    <submittedName>
        <fullName evidence="2">Uncharacterized protein</fullName>
    </submittedName>
</protein>
<organism evidence="2 3">
    <name type="scientific">Komarekiella delphini-convector SJRDD-AB1</name>
    <dbReference type="NCBI Taxonomy" id="2593771"/>
    <lineage>
        <taxon>Bacteria</taxon>
        <taxon>Bacillati</taxon>
        <taxon>Cyanobacteriota</taxon>
        <taxon>Cyanophyceae</taxon>
        <taxon>Nostocales</taxon>
        <taxon>Nostocaceae</taxon>
        <taxon>Komarekiella</taxon>
        <taxon>Komarekiella delphini-convector</taxon>
    </lineage>
</organism>
<evidence type="ECO:0000313" key="2">
    <source>
        <dbReference type="EMBL" id="MBD6614739.1"/>
    </source>
</evidence>
<name>A0AA40STF6_9NOST</name>
<dbReference type="Proteomes" id="UP001165986">
    <property type="component" value="Unassembled WGS sequence"/>
</dbReference>
<proteinExistence type="predicted"/>
<accession>A0AA40STF6</accession>
<comment type="caution">
    <text evidence="2">The sequence shown here is derived from an EMBL/GenBank/DDBJ whole genome shotgun (WGS) entry which is preliminary data.</text>
</comment>
<evidence type="ECO:0000313" key="3">
    <source>
        <dbReference type="Proteomes" id="UP001165986"/>
    </source>
</evidence>
<dbReference type="AlphaFoldDB" id="A0AA40STF6"/>
<feature type="region of interest" description="Disordered" evidence="1">
    <location>
        <begin position="25"/>
        <end position="45"/>
    </location>
</feature>
<gene>
    <name evidence="2" type="ORF">FNW02_02380</name>
</gene>
<keyword evidence="3" id="KW-1185">Reference proteome</keyword>
<reference evidence="2" key="1">
    <citation type="submission" date="2019-07" db="EMBL/GenBank/DDBJ databases">
        <title>Toxilogical consequences of a new and cryptic species of cyanobacteria (Komarekiella delphini-convector) recovered from the epidermis of a bottlenose dolphin and 1500 ft. in the air.</title>
        <authorList>
            <person name="Brown A.O."/>
            <person name="Dvorak P."/>
            <person name="Villanueva C.D."/>
            <person name="Foss A.J."/>
            <person name="Garvey A.D."/>
            <person name="Gibson Q.A."/>
            <person name="Johansen J.R."/>
            <person name="Casamatta D.A."/>
        </authorList>
    </citation>
    <scope>NUCLEOTIDE SEQUENCE</scope>
    <source>
        <strain evidence="2">SJRDD-AB1</strain>
    </source>
</reference>
<evidence type="ECO:0000256" key="1">
    <source>
        <dbReference type="SAM" id="MobiDB-lite"/>
    </source>
</evidence>
<dbReference type="EMBL" id="VJXY01000001">
    <property type="protein sequence ID" value="MBD6614739.1"/>
    <property type="molecule type" value="Genomic_DNA"/>
</dbReference>
<dbReference type="RefSeq" id="WP_191755967.1">
    <property type="nucleotide sequence ID" value="NZ_VJXY01000001.1"/>
</dbReference>
<sequence>MSIQIIKSDFLRELSLEEQQLLSGGQDSYYGKDKDDYKEDYDKEDDYKGDKYGKKRRYRCCYYSWYPCKKY</sequence>